<comment type="similarity">
    <text evidence="2">Belongs to the multi antimicrobial extrusion (MATE) (TC 2.A.66.1) family.</text>
</comment>
<dbReference type="KEGG" id="fse:DI487_02570"/>
<evidence type="ECO:0000256" key="10">
    <source>
        <dbReference type="ARBA" id="ARBA00031636"/>
    </source>
</evidence>
<dbReference type="GO" id="GO:0042910">
    <property type="term" value="F:xenobiotic transmembrane transporter activity"/>
    <property type="evidence" value="ECO:0007669"/>
    <property type="project" value="InterPro"/>
</dbReference>
<feature type="transmembrane region" description="Helical" evidence="11">
    <location>
        <begin position="132"/>
        <end position="153"/>
    </location>
</feature>
<evidence type="ECO:0000313" key="12">
    <source>
        <dbReference type="EMBL" id="AWM12860.1"/>
    </source>
</evidence>
<dbReference type="Proteomes" id="UP000245429">
    <property type="component" value="Chromosome"/>
</dbReference>
<feature type="transmembrane region" description="Helical" evidence="11">
    <location>
        <begin position="160"/>
        <end position="184"/>
    </location>
</feature>
<evidence type="ECO:0000256" key="1">
    <source>
        <dbReference type="ARBA" id="ARBA00004651"/>
    </source>
</evidence>
<dbReference type="InterPro" id="IPR048279">
    <property type="entry name" value="MdtK-like"/>
</dbReference>
<evidence type="ECO:0000256" key="9">
    <source>
        <dbReference type="ARBA" id="ARBA00023136"/>
    </source>
</evidence>
<feature type="transmembrane region" description="Helical" evidence="11">
    <location>
        <begin position="269"/>
        <end position="296"/>
    </location>
</feature>
<protein>
    <recommendedName>
        <fullName evidence="10">Multidrug-efflux transporter</fullName>
    </recommendedName>
</protein>
<gene>
    <name evidence="12" type="ORF">DI487_02570</name>
</gene>
<reference evidence="12 13" key="1">
    <citation type="submission" date="2018-05" db="EMBL/GenBank/DDBJ databases">
        <title>Flavobacterium sp. MEBiC07310.</title>
        <authorList>
            <person name="Baek K."/>
        </authorList>
    </citation>
    <scope>NUCLEOTIDE SEQUENCE [LARGE SCALE GENOMIC DNA]</scope>
    <source>
        <strain evidence="12 13">MEBiC07310</strain>
    </source>
</reference>
<dbReference type="CDD" id="cd13136">
    <property type="entry name" value="MATE_DinF_like"/>
    <property type="match status" value="1"/>
</dbReference>
<feature type="transmembrane region" description="Helical" evidence="11">
    <location>
        <begin position="388"/>
        <end position="407"/>
    </location>
</feature>
<evidence type="ECO:0000256" key="8">
    <source>
        <dbReference type="ARBA" id="ARBA00023065"/>
    </source>
</evidence>
<dbReference type="NCBIfam" id="TIGR00797">
    <property type="entry name" value="matE"/>
    <property type="match status" value="1"/>
</dbReference>
<dbReference type="InterPro" id="IPR050222">
    <property type="entry name" value="MATE_MdtK"/>
</dbReference>
<keyword evidence="8" id="KW-0406">Ion transport</keyword>
<keyword evidence="6 11" id="KW-0812">Transmembrane</keyword>
<dbReference type="PIRSF" id="PIRSF006603">
    <property type="entry name" value="DinF"/>
    <property type="match status" value="1"/>
</dbReference>
<keyword evidence="5" id="KW-1003">Cell membrane</keyword>
<evidence type="ECO:0000256" key="6">
    <source>
        <dbReference type="ARBA" id="ARBA00022692"/>
    </source>
</evidence>
<feature type="transmembrane region" description="Helical" evidence="11">
    <location>
        <begin position="93"/>
        <end position="112"/>
    </location>
</feature>
<keyword evidence="13" id="KW-1185">Reference proteome</keyword>
<dbReference type="EMBL" id="CP029463">
    <property type="protein sequence ID" value="AWM12860.1"/>
    <property type="molecule type" value="Genomic_DNA"/>
</dbReference>
<dbReference type="GO" id="GO:0006811">
    <property type="term" value="P:monoatomic ion transport"/>
    <property type="evidence" value="ECO:0007669"/>
    <property type="project" value="UniProtKB-KW"/>
</dbReference>
<accession>A0A2U8QRS4</accession>
<dbReference type="InterPro" id="IPR044644">
    <property type="entry name" value="DinF-like"/>
</dbReference>
<feature type="transmembrane region" description="Helical" evidence="11">
    <location>
        <begin position="413"/>
        <end position="431"/>
    </location>
</feature>
<evidence type="ECO:0000256" key="2">
    <source>
        <dbReference type="ARBA" id="ARBA00010199"/>
    </source>
</evidence>
<keyword evidence="9 11" id="KW-0472">Membrane</keyword>
<evidence type="ECO:0000256" key="11">
    <source>
        <dbReference type="SAM" id="Phobius"/>
    </source>
</evidence>
<proteinExistence type="inferred from homology"/>
<dbReference type="PANTHER" id="PTHR43298">
    <property type="entry name" value="MULTIDRUG RESISTANCE PROTEIN NORM-RELATED"/>
    <property type="match status" value="1"/>
</dbReference>
<evidence type="ECO:0000256" key="5">
    <source>
        <dbReference type="ARBA" id="ARBA00022475"/>
    </source>
</evidence>
<evidence type="ECO:0000256" key="4">
    <source>
        <dbReference type="ARBA" id="ARBA00022449"/>
    </source>
</evidence>
<dbReference type="Pfam" id="PF01554">
    <property type="entry name" value="MatE"/>
    <property type="match status" value="2"/>
</dbReference>
<dbReference type="InterPro" id="IPR002528">
    <property type="entry name" value="MATE_fam"/>
</dbReference>
<feature type="transmembrane region" description="Helical" evidence="11">
    <location>
        <begin position="45"/>
        <end position="63"/>
    </location>
</feature>
<dbReference type="RefSeq" id="WP_109568268.1">
    <property type="nucleotide sequence ID" value="NZ_CP029463.1"/>
</dbReference>
<keyword evidence="7 11" id="KW-1133">Transmembrane helix</keyword>
<name>A0A2U8QRS4_9FLAO</name>
<evidence type="ECO:0000256" key="3">
    <source>
        <dbReference type="ARBA" id="ARBA00022448"/>
    </source>
</evidence>
<organism evidence="12 13">
    <name type="scientific">Flavobacterium sediminis</name>
    <dbReference type="NCBI Taxonomy" id="2201181"/>
    <lineage>
        <taxon>Bacteria</taxon>
        <taxon>Pseudomonadati</taxon>
        <taxon>Bacteroidota</taxon>
        <taxon>Flavobacteriia</taxon>
        <taxon>Flavobacteriales</taxon>
        <taxon>Flavobacteriaceae</taxon>
        <taxon>Flavobacterium</taxon>
    </lineage>
</organism>
<dbReference type="OrthoDB" id="5242355at2"/>
<keyword evidence="3" id="KW-0813">Transport</keyword>
<feature type="transmembrane region" description="Helical" evidence="11">
    <location>
        <begin position="236"/>
        <end position="257"/>
    </location>
</feature>
<feature type="transmembrane region" description="Helical" evidence="11">
    <location>
        <begin position="196"/>
        <end position="216"/>
    </location>
</feature>
<dbReference type="GO" id="GO:0015297">
    <property type="term" value="F:antiporter activity"/>
    <property type="evidence" value="ECO:0007669"/>
    <property type="project" value="UniProtKB-KW"/>
</dbReference>
<dbReference type="GO" id="GO:0005886">
    <property type="term" value="C:plasma membrane"/>
    <property type="evidence" value="ECO:0007669"/>
    <property type="project" value="UniProtKB-SubCell"/>
</dbReference>
<comment type="subcellular location">
    <subcellularLocation>
        <location evidence="1">Cell membrane</location>
        <topology evidence="1">Multi-pass membrane protein</topology>
    </subcellularLocation>
</comment>
<feature type="transmembrane region" description="Helical" evidence="11">
    <location>
        <begin position="355"/>
        <end position="376"/>
    </location>
</feature>
<evidence type="ECO:0000313" key="13">
    <source>
        <dbReference type="Proteomes" id="UP000245429"/>
    </source>
</evidence>
<sequence length="446" mass="50247">MKDSLSFKNINKLAIPALISGVSEPLLSLTDVAIVGNIKEHATESLAAVGIVTTFLSMLIWVLRQTRSALSAIVSQYLGAEKLDEIENLPAQTAYLITSLGIFIIFLTLPFTEEIFKLYNASDTILAYCVEYYKIRIFGFPFTLFTISVFGTFRGLQNTFYPMLIAITGMVVNIIFDFLFVFGLEPLMPAMGVKGAALASVLAQMIMAVMSVVLLLQKTRISMRLRLPVNKELKRFMQMVLNLFIRTLALNVTLYLGTSFATAYGESFIAAYTIAINIWFLGAFLIDGYASAGNILSGRLYGAKDYKLLLKLGNTLMKYGFVFGIIMAIIGFTFYKPIGTIFTSDKEVLEKFYSVFWIVLLMQPFCGLAFIFDGIFKGLGKMKQLRNLLLVATFTVYVPALWMLNQFDYKLKAIFIAMTFWIVARSFPLIYQFRKIFLPLVDERKN</sequence>
<dbReference type="AlphaFoldDB" id="A0A2U8QRS4"/>
<keyword evidence="4" id="KW-0050">Antiport</keyword>
<dbReference type="PANTHER" id="PTHR43298:SF2">
    <property type="entry name" value="FMN_FAD EXPORTER YEEO-RELATED"/>
    <property type="match status" value="1"/>
</dbReference>
<feature type="transmembrane region" description="Helical" evidence="11">
    <location>
        <begin position="316"/>
        <end position="335"/>
    </location>
</feature>
<evidence type="ECO:0000256" key="7">
    <source>
        <dbReference type="ARBA" id="ARBA00022989"/>
    </source>
</evidence>